<reference evidence="1" key="1">
    <citation type="submission" date="2014-09" db="EMBL/GenBank/DDBJ databases">
        <authorList>
            <person name="Magalhaes I.L.F."/>
            <person name="Oliveira U."/>
            <person name="Santos F.R."/>
            <person name="Vidigal T.H.D.A."/>
            <person name="Brescovit A.D."/>
            <person name="Santos A.J."/>
        </authorList>
    </citation>
    <scope>NUCLEOTIDE SEQUENCE</scope>
    <source>
        <tissue evidence="1">Shoot tissue taken approximately 20 cm above the soil surface</tissue>
    </source>
</reference>
<dbReference type="AlphaFoldDB" id="A0A0A9EQ06"/>
<dbReference type="EMBL" id="GBRH01196827">
    <property type="protein sequence ID" value="JAE01069.1"/>
    <property type="molecule type" value="Transcribed_RNA"/>
</dbReference>
<accession>A0A0A9EQ06</accession>
<reference evidence="1" key="2">
    <citation type="journal article" date="2015" name="Data Brief">
        <title>Shoot transcriptome of the giant reed, Arundo donax.</title>
        <authorList>
            <person name="Barrero R.A."/>
            <person name="Guerrero F.D."/>
            <person name="Moolhuijzen P."/>
            <person name="Goolsby J.A."/>
            <person name="Tidwell J."/>
            <person name="Bellgard S.E."/>
            <person name="Bellgard M.I."/>
        </authorList>
    </citation>
    <scope>NUCLEOTIDE SEQUENCE</scope>
    <source>
        <tissue evidence="1">Shoot tissue taken approximately 20 cm above the soil surface</tissue>
    </source>
</reference>
<name>A0A0A9EQ06_ARUDO</name>
<protein>
    <submittedName>
        <fullName evidence="1">Uncharacterized protein</fullName>
    </submittedName>
</protein>
<organism evidence="1">
    <name type="scientific">Arundo donax</name>
    <name type="common">Giant reed</name>
    <name type="synonym">Donax arundinaceus</name>
    <dbReference type="NCBI Taxonomy" id="35708"/>
    <lineage>
        <taxon>Eukaryota</taxon>
        <taxon>Viridiplantae</taxon>
        <taxon>Streptophyta</taxon>
        <taxon>Embryophyta</taxon>
        <taxon>Tracheophyta</taxon>
        <taxon>Spermatophyta</taxon>
        <taxon>Magnoliopsida</taxon>
        <taxon>Liliopsida</taxon>
        <taxon>Poales</taxon>
        <taxon>Poaceae</taxon>
        <taxon>PACMAD clade</taxon>
        <taxon>Arundinoideae</taxon>
        <taxon>Arundineae</taxon>
        <taxon>Arundo</taxon>
    </lineage>
</organism>
<sequence>MVAQAQLICISTSIATSHKFRLRLTCRTTALRLAICMSTSLQQVYLTNQKSLSKSGQKHKNGSVAEIF</sequence>
<proteinExistence type="predicted"/>
<evidence type="ECO:0000313" key="1">
    <source>
        <dbReference type="EMBL" id="JAE01069.1"/>
    </source>
</evidence>